<evidence type="ECO:0000313" key="4">
    <source>
        <dbReference type="Proteomes" id="UP001497480"/>
    </source>
</evidence>
<feature type="domain" description="HMG box" evidence="2">
    <location>
        <begin position="30"/>
        <end position="77"/>
    </location>
</feature>
<evidence type="ECO:0000256" key="1">
    <source>
        <dbReference type="PROSITE-ProRule" id="PRU00267"/>
    </source>
</evidence>
<dbReference type="InterPro" id="IPR009071">
    <property type="entry name" value="HMG_box_dom"/>
</dbReference>
<dbReference type="EMBL" id="CAXHTB010000005">
    <property type="protein sequence ID" value="CAL0306115.1"/>
    <property type="molecule type" value="Genomic_DNA"/>
</dbReference>
<keyword evidence="1" id="KW-0539">Nucleus</keyword>
<evidence type="ECO:0000313" key="3">
    <source>
        <dbReference type="EMBL" id="CAL0306115.1"/>
    </source>
</evidence>
<reference evidence="3 4" key="1">
    <citation type="submission" date="2024-03" db="EMBL/GenBank/DDBJ databases">
        <authorList>
            <person name="Martinez-Hernandez J."/>
        </authorList>
    </citation>
    <scope>NUCLEOTIDE SEQUENCE [LARGE SCALE GENOMIC DNA]</scope>
</reference>
<dbReference type="GO" id="GO:0005634">
    <property type="term" value="C:nucleus"/>
    <property type="evidence" value="ECO:0007669"/>
    <property type="project" value="UniProtKB-UniRule"/>
</dbReference>
<keyword evidence="1" id="KW-0238">DNA-binding</keyword>
<accession>A0AAV1W9T8</accession>
<dbReference type="InterPro" id="IPR044601">
    <property type="entry name" value="HMGB6/HMGB13"/>
</dbReference>
<dbReference type="PANTHER" id="PTHR46912">
    <property type="entry name" value="HIGH MOBILITY GROUP B PROTEIN 13"/>
    <property type="match status" value="1"/>
</dbReference>
<dbReference type="GO" id="GO:0003677">
    <property type="term" value="F:DNA binding"/>
    <property type="evidence" value="ECO:0007669"/>
    <property type="project" value="UniProtKB-UniRule"/>
</dbReference>
<comment type="caution">
    <text evidence="3">The sequence shown here is derived from an EMBL/GenBank/DDBJ whole genome shotgun (WGS) entry which is preliminary data.</text>
</comment>
<dbReference type="PROSITE" id="PS50118">
    <property type="entry name" value="HMG_BOX_2"/>
    <property type="match status" value="1"/>
</dbReference>
<name>A0AAV1W9T8_LUPLU</name>
<proteinExistence type="predicted"/>
<evidence type="ECO:0000259" key="2">
    <source>
        <dbReference type="PROSITE" id="PS50118"/>
    </source>
</evidence>
<sequence>MELLEQYIQYKEETEKETKKNKKERDPLKPKHPMSAYFLFTNYRRLALLAYNKNVLEVSKITAEEWKKHDRETKEAL</sequence>
<dbReference type="Pfam" id="PF00505">
    <property type="entry name" value="HMG_box"/>
    <property type="match status" value="1"/>
</dbReference>
<dbReference type="SUPFAM" id="SSF47095">
    <property type="entry name" value="HMG-box"/>
    <property type="match status" value="1"/>
</dbReference>
<keyword evidence="4" id="KW-1185">Reference proteome</keyword>
<gene>
    <name evidence="3" type="ORF">LLUT_LOCUS7175</name>
</gene>
<dbReference type="Gene3D" id="1.10.30.10">
    <property type="entry name" value="High mobility group box domain"/>
    <property type="match status" value="1"/>
</dbReference>
<dbReference type="AlphaFoldDB" id="A0AAV1W9T8"/>
<feature type="DNA-binding region" description="HMG box" evidence="1">
    <location>
        <begin position="30"/>
        <end position="77"/>
    </location>
</feature>
<dbReference type="InterPro" id="IPR036910">
    <property type="entry name" value="HMG_box_dom_sf"/>
</dbReference>
<organism evidence="3 4">
    <name type="scientific">Lupinus luteus</name>
    <name type="common">European yellow lupine</name>
    <dbReference type="NCBI Taxonomy" id="3873"/>
    <lineage>
        <taxon>Eukaryota</taxon>
        <taxon>Viridiplantae</taxon>
        <taxon>Streptophyta</taxon>
        <taxon>Embryophyta</taxon>
        <taxon>Tracheophyta</taxon>
        <taxon>Spermatophyta</taxon>
        <taxon>Magnoliopsida</taxon>
        <taxon>eudicotyledons</taxon>
        <taxon>Gunneridae</taxon>
        <taxon>Pentapetalae</taxon>
        <taxon>rosids</taxon>
        <taxon>fabids</taxon>
        <taxon>Fabales</taxon>
        <taxon>Fabaceae</taxon>
        <taxon>Papilionoideae</taxon>
        <taxon>50 kb inversion clade</taxon>
        <taxon>genistoids sensu lato</taxon>
        <taxon>core genistoids</taxon>
        <taxon>Genisteae</taxon>
        <taxon>Lupinus</taxon>
    </lineage>
</organism>
<protein>
    <recommendedName>
        <fullName evidence="2">HMG box domain-containing protein</fullName>
    </recommendedName>
</protein>
<dbReference type="PANTHER" id="PTHR46912:SF1">
    <property type="entry name" value="HIGH MOBILITY GROUP B PROTEIN 13"/>
    <property type="match status" value="1"/>
</dbReference>
<dbReference type="Proteomes" id="UP001497480">
    <property type="component" value="Unassembled WGS sequence"/>
</dbReference>